<dbReference type="Gene3D" id="2.60.40.1930">
    <property type="match status" value="2"/>
</dbReference>
<dbReference type="Gene3D" id="2.60.40.690">
    <property type="entry name" value="Alpha-macroglobulin, receptor-binding domain"/>
    <property type="match status" value="1"/>
</dbReference>
<evidence type="ECO:0000256" key="5">
    <source>
        <dbReference type="ARBA" id="ARBA00022525"/>
    </source>
</evidence>
<dbReference type="SUPFAM" id="SSF48239">
    <property type="entry name" value="Terpenoid cyclases/Protein prenyltransferases"/>
    <property type="match status" value="1"/>
</dbReference>
<dbReference type="SMART" id="SM01359">
    <property type="entry name" value="A2M_N_2"/>
    <property type="match status" value="1"/>
</dbReference>
<dbReference type="InterPro" id="IPR011625">
    <property type="entry name" value="A2M_N_BRD"/>
</dbReference>
<dbReference type="InterPro" id="IPR009048">
    <property type="entry name" value="A-macroglobulin_rcpt-bd"/>
</dbReference>
<evidence type="ECO:0000256" key="15">
    <source>
        <dbReference type="ARBA" id="ARBA00057615"/>
    </source>
</evidence>
<keyword evidence="8" id="KW-0391">Immunity</keyword>
<comment type="function">
    <text evidence="15">Binds covalently through a thioester bond to the pathogen surface resulting in pathogen clearance.</text>
</comment>
<dbReference type="RefSeq" id="XP_049854351.1">
    <property type="nucleotide sequence ID" value="XM_049998394.1"/>
</dbReference>
<evidence type="ECO:0000256" key="13">
    <source>
        <dbReference type="ARBA" id="ARBA00023288"/>
    </source>
</evidence>
<comment type="similarity">
    <text evidence="3">Belongs to the protease inhibitor I39 (alpha-2-macroglobulin) family.</text>
</comment>
<evidence type="ECO:0000259" key="21">
    <source>
        <dbReference type="SMART" id="SM01359"/>
    </source>
</evidence>
<evidence type="ECO:0000256" key="16">
    <source>
        <dbReference type="ARBA" id="ARBA00063008"/>
    </source>
</evidence>
<evidence type="ECO:0000256" key="9">
    <source>
        <dbReference type="ARBA" id="ARBA00022966"/>
    </source>
</evidence>
<comment type="subunit">
    <text evidence="17">Heterodimer of a TEP1-N chain and an TEP1-C chain non-covalently linked. Forms a complex composed of TEP1-N and TEP1-C heterodimer, LRIM1 and APL1C; the interaction stabilizes TEP1-N and TEP1-C heterodimer, prevents its binding to tissues while circulating in the hemolymph and protects the thioester bond from hydrolysis. Mature TEP1 and to a lesser extent full-length TEP1 interact with SPCLIP1; the interaction is induced by microbial infection.</text>
</comment>
<feature type="signal peptide" evidence="20">
    <location>
        <begin position="1"/>
        <end position="21"/>
    </location>
</feature>
<dbReference type="Gene3D" id="2.20.130.20">
    <property type="match status" value="1"/>
</dbReference>
<dbReference type="InterPro" id="IPR036595">
    <property type="entry name" value="A-macroglobulin_rcpt-bd_sf"/>
</dbReference>
<proteinExistence type="evidence at transcript level"/>
<dbReference type="SMART" id="SM01360">
    <property type="entry name" value="A2M"/>
    <property type="match status" value="1"/>
</dbReference>
<dbReference type="OrthoDB" id="9998011at2759"/>
<reference evidence="24" key="1">
    <citation type="journal article" date="2021" name="J. Neurophysiol.">
        <title>Gene transcription changes in a locust model of noise-induced deafness.</title>
        <authorList>
            <person name="French A.S."/>
            <person name="Warren B."/>
        </authorList>
    </citation>
    <scope>NUCLEOTIDE SEQUENCE</scope>
</reference>
<dbReference type="Pfam" id="PF17791">
    <property type="entry name" value="MG3"/>
    <property type="match status" value="1"/>
</dbReference>
<dbReference type="Gene3D" id="2.60.120.1540">
    <property type="match status" value="1"/>
</dbReference>
<evidence type="ECO:0000259" key="23">
    <source>
        <dbReference type="SMART" id="SM01361"/>
    </source>
</evidence>
<dbReference type="InterPro" id="IPR041813">
    <property type="entry name" value="A2M_TED"/>
</dbReference>
<feature type="chain" id="PRO_5034036952" description="CD109 antigen" evidence="20">
    <location>
        <begin position="22"/>
        <end position="1493"/>
    </location>
</feature>
<dbReference type="SUPFAM" id="SSF49410">
    <property type="entry name" value="Alpha-macroglobulin receptor domain"/>
    <property type="match status" value="1"/>
</dbReference>
<dbReference type="GeneID" id="126335297"/>
<dbReference type="Pfam" id="PF17789">
    <property type="entry name" value="MG4"/>
    <property type="match status" value="1"/>
</dbReference>
<dbReference type="InterPro" id="IPR013783">
    <property type="entry name" value="Ig-like_fold"/>
</dbReference>
<dbReference type="InterPro" id="IPR001599">
    <property type="entry name" value="Macroglobln_a2"/>
</dbReference>
<dbReference type="GO" id="GO:0098552">
    <property type="term" value="C:side of membrane"/>
    <property type="evidence" value="ECO:0007669"/>
    <property type="project" value="UniProtKB-KW"/>
</dbReference>
<comment type="subcellular location">
    <subcellularLocation>
        <location evidence="1">Cell membrane</location>
        <topology evidence="1">Lipid-anchor</topology>
        <topology evidence="1">GPI-anchor</topology>
    </subcellularLocation>
    <subcellularLocation>
        <location evidence="2">Secreted</location>
    </subcellularLocation>
</comment>
<dbReference type="Gene3D" id="1.50.10.20">
    <property type="match status" value="1"/>
</dbReference>
<dbReference type="Gene3D" id="2.60.40.2950">
    <property type="match status" value="1"/>
</dbReference>
<dbReference type="Gene3D" id="2.60.40.10">
    <property type="entry name" value="Immunoglobulins"/>
    <property type="match status" value="2"/>
</dbReference>
<evidence type="ECO:0000256" key="14">
    <source>
        <dbReference type="ARBA" id="ARBA00056820"/>
    </source>
</evidence>
<accession>A0A8E5NHT9</accession>
<keyword evidence="10" id="KW-0472">Membrane</keyword>
<dbReference type="FunFam" id="2.60.40.1930:FF:000001">
    <property type="entry name" value="CD109 isoform 3"/>
    <property type="match status" value="1"/>
</dbReference>
<dbReference type="InterPro" id="IPR040839">
    <property type="entry name" value="MG4"/>
</dbReference>
<dbReference type="RefSeq" id="XP_049854350.1">
    <property type="nucleotide sequence ID" value="XM_049998393.1"/>
</dbReference>
<dbReference type="InterPro" id="IPR011626">
    <property type="entry name" value="Alpha-macroglobulin_TED"/>
</dbReference>
<evidence type="ECO:0000256" key="8">
    <source>
        <dbReference type="ARBA" id="ARBA00022859"/>
    </source>
</evidence>
<dbReference type="SMART" id="SM01419">
    <property type="entry name" value="Thiol-ester_cl"/>
    <property type="match status" value="1"/>
</dbReference>
<keyword evidence="5" id="KW-0964">Secreted</keyword>
<organism evidence="24">
    <name type="scientific">Schistocerca gregaria</name>
    <name type="common">Desert locust</name>
    <name type="synonym">Gryllus gregarius</name>
    <dbReference type="NCBI Taxonomy" id="7010"/>
    <lineage>
        <taxon>Eukaryota</taxon>
        <taxon>Metazoa</taxon>
        <taxon>Ecdysozoa</taxon>
        <taxon>Arthropoda</taxon>
        <taxon>Hexapoda</taxon>
        <taxon>Insecta</taxon>
        <taxon>Pterygota</taxon>
        <taxon>Neoptera</taxon>
        <taxon>Polyneoptera</taxon>
        <taxon>Orthoptera</taxon>
        <taxon>Caelifera</taxon>
        <taxon>Acrididea</taxon>
        <taxon>Acridomorpha</taxon>
        <taxon>Acridoidea</taxon>
        <taxon>Acrididae</taxon>
        <taxon>Cyrtacanthacridinae</taxon>
        <taxon>Schistocerca</taxon>
    </lineage>
</organism>
<feature type="domain" description="Alpha-2-macroglobulin bait region" evidence="21">
    <location>
        <begin position="440"/>
        <end position="574"/>
    </location>
</feature>
<protein>
    <recommendedName>
        <fullName evidence="18">CD109 antigen</fullName>
    </recommendedName>
    <alternativeName>
        <fullName evidence="19">TEP1-F</fullName>
    </alternativeName>
</protein>
<dbReference type="Pfam" id="PF07678">
    <property type="entry name" value="TED_complement"/>
    <property type="match status" value="1"/>
</dbReference>
<evidence type="ECO:0000256" key="12">
    <source>
        <dbReference type="ARBA" id="ARBA00023180"/>
    </source>
</evidence>
<dbReference type="InterPro" id="IPR047565">
    <property type="entry name" value="Alpha-macroglob_thiol-ester_cl"/>
</dbReference>
<keyword evidence="4" id="KW-1003">Cell membrane</keyword>
<sequence length="1493" mass="165462">MLRALFLVSLLALLRVWMVRGQQGYYTIVAPKVLRPNSEYHVAVSTQFVSEPCDIVVTVGGKQDVGSNFVTSQMITVEPYTTRIVKLEIGDLGSGIYKLIVKGEKGLVFENSTNVDYIHKSYSVFIQTDKAIYKPGHKVMFRAIVLNSHLKPSVTGALDIYITDGRGNRVKQWRRALTTKGVFSGELQLSESPVLGDWNIVVNVLDQTFSKTFQVAEYVLPKFEVTIDVPPYVTFKNSKVAAVVHAKYTYGKPVKGEATVTMYPNYFSSILQPAFQNPVRKVVTIDGKAVVEFDPAKELNLNDEYARNVQFEVAVEEALTGRRQNNSAQVTVHKYMYKMNLIKTSECFKPGLKYTGYVQLVYQDGKPVRDEKNPVKVSYRFSHGENFTEESFKLSPDGMVTLDFFPDKNATVLEIKAQYLGMEEWFSSILPANSPSNTFIQAVVKTEHPTVNDYVQVEINSTVPLKYFSYQIIGRGDIVIARTVQVSQSVPMFKFLATYAMAPTAHVVVFYMAEDGEVIADALDIELKGTLQNFVTVEANPNETEPGGTVDLKIEAKANSYVGLLGIDQSVLLLKGGHDITEDDVLKELHSYDASTKSPYIDGLRDKRSLFWRPGSSEAKEIFDNSGVVVLTNGLVYENMVDRPLPVPGSGPGLRAQDGPHFRTTPPPGAPTLKPDLGPPVAYTPVTRPPLAGPYAFSRIPAPVWNKPRIFLLHDLASPWLFANLSSGPSGKTSLKSKVPDTITSWILTAFSVDTLFGLGLIETPRKVRVFRPFFISIDLPYSVIRGEIVAIPIVVFNYMDKDVVADVTLEKVELGTFEFAEVSNEVTSVNKVELYRKKQVTVKANSGSSVSFMITPKKLGHITIQVKAKSPLAGDAVSRQLFVKAEGETQYRNKAFFIDLRSTNSHKTNVTLEIPRSSVPGSEQIEVSAVGDILGPSIFNLDKLIKMPYGCGEQNMLNFVPNIVVMEYLKNTDQLTPAVETKALKHMEKGYQQELTYRRDDGSFSAFGNSDQHGSTWLTAYVTKSFSQAMSYVPVEDRVIEEALRWLSNNQASDGSFPEVGKVSHSAMQGGAAKGLALTAYTLITFLESQQRYRQMYHNTINKAVEYIVRNIDSINDTYAIAITAYALHLADHTAKDAAFNILESRAKTEGDMKWWSRSLGEEDEKNPWHNLPNSVNVEMTSYALLTYLLNNHVADSFPILRWLVSQQNEEGGFSSTQDTVVGLHALAQLAQHINSRSTSMAVNITYQNGGSVIFNINRQNSMILQKHELSSKVREVNITATGTGFAIVQVSYRYNVNVTGAWPLFTLDPQVDKNSDRNHLQLSICSAFAAGQSANESNMAVMEVSLPSGFTVDSDSLPSLEVSQNVKRVETKDGDTVVVLYFDKMTRQEYCPTISAYRTHKVAKQKPVPVSIYDYYDSSRRARVFYEPRVATLCDICEDEDCDSVCSSKSSGRSGGSDGSAGSAAPVPLPSHLLVLLMFAVCLPVGLATQH</sequence>
<dbReference type="FunFam" id="2.60.40.10:FF:000155">
    <property type="entry name" value="complement C3 isoform X1"/>
    <property type="match status" value="1"/>
</dbReference>
<dbReference type="PANTHER" id="PTHR11412">
    <property type="entry name" value="MACROGLOBULIN / COMPLEMENT"/>
    <property type="match status" value="1"/>
</dbReference>
<evidence type="ECO:0000256" key="19">
    <source>
        <dbReference type="ARBA" id="ARBA00078071"/>
    </source>
</evidence>
<keyword evidence="7 20" id="KW-0732">Signal</keyword>
<evidence type="ECO:0000313" key="24">
    <source>
        <dbReference type="EMBL" id="QVD39577.1"/>
    </source>
</evidence>
<comment type="function">
    <text evidence="14">Modulates negatively TGFB1 signaling in keratinocytes.</text>
</comment>
<evidence type="ECO:0000256" key="4">
    <source>
        <dbReference type="ARBA" id="ARBA00022475"/>
    </source>
</evidence>
<dbReference type="GO" id="GO:0005886">
    <property type="term" value="C:plasma membrane"/>
    <property type="evidence" value="ECO:0007669"/>
    <property type="project" value="UniProtKB-SubCell"/>
</dbReference>
<dbReference type="InterPro" id="IPR041555">
    <property type="entry name" value="MG3"/>
</dbReference>
<dbReference type="InterPro" id="IPR019742">
    <property type="entry name" value="MacrogloblnA2_CS"/>
</dbReference>
<keyword evidence="6" id="KW-0336">GPI-anchor</keyword>
<dbReference type="PANTHER" id="PTHR11412:SF136">
    <property type="entry name" value="CD109 ANTIGEN"/>
    <property type="match status" value="1"/>
</dbReference>
<dbReference type="InterPro" id="IPR050473">
    <property type="entry name" value="A2M/Complement_sys"/>
</dbReference>
<keyword evidence="12" id="KW-0325">Glycoprotein</keyword>
<evidence type="ECO:0000256" key="2">
    <source>
        <dbReference type="ARBA" id="ARBA00004613"/>
    </source>
</evidence>
<dbReference type="Pfam" id="PF01835">
    <property type="entry name" value="MG2"/>
    <property type="match status" value="1"/>
</dbReference>
<evidence type="ECO:0000256" key="10">
    <source>
        <dbReference type="ARBA" id="ARBA00023136"/>
    </source>
</evidence>
<feature type="domain" description="Alpha-macroglobulin receptor-binding" evidence="23">
    <location>
        <begin position="1339"/>
        <end position="1428"/>
    </location>
</feature>
<dbReference type="Pfam" id="PF07677">
    <property type="entry name" value="A2M_recep"/>
    <property type="match status" value="1"/>
</dbReference>
<evidence type="ECO:0000256" key="11">
    <source>
        <dbReference type="ARBA" id="ARBA00023157"/>
    </source>
</evidence>
<dbReference type="PROSITE" id="PS00477">
    <property type="entry name" value="ALPHA_2_MACROGLOBULIN"/>
    <property type="match status" value="1"/>
</dbReference>
<dbReference type="Gene3D" id="2.60.40.1940">
    <property type="match status" value="1"/>
</dbReference>
<evidence type="ECO:0000256" key="6">
    <source>
        <dbReference type="ARBA" id="ARBA00022622"/>
    </source>
</evidence>
<dbReference type="EMBL" id="MW962811">
    <property type="protein sequence ID" value="QVD39577.1"/>
    <property type="molecule type" value="mRNA"/>
</dbReference>
<evidence type="ECO:0000256" key="1">
    <source>
        <dbReference type="ARBA" id="ARBA00004609"/>
    </source>
</evidence>
<keyword evidence="9" id="KW-0882">Thioester bond</keyword>
<dbReference type="SMART" id="SM01361">
    <property type="entry name" value="A2M_recep"/>
    <property type="match status" value="1"/>
</dbReference>
<evidence type="ECO:0000256" key="3">
    <source>
        <dbReference type="ARBA" id="ARBA00010952"/>
    </source>
</evidence>
<keyword evidence="13" id="KW-0449">Lipoprotein</keyword>
<dbReference type="GO" id="GO:0002376">
    <property type="term" value="P:immune system process"/>
    <property type="evidence" value="ECO:0007669"/>
    <property type="project" value="UniProtKB-KW"/>
</dbReference>
<comment type="subunit">
    <text evidence="16">Heterodimer; disulfide-linked. Interacts with TGFB1 and TGFBR1. Forms a heteromeric complex with TGFBR1, TGFBR2 and TGFBR3 in a ligand-independent manner.</text>
</comment>
<evidence type="ECO:0000256" key="7">
    <source>
        <dbReference type="ARBA" id="ARBA00022729"/>
    </source>
</evidence>
<dbReference type="Gene3D" id="6.20.50.160">
    <property type="match status" value="1"/>
</dbReference>
<feature type="domain" description="Alpha-2-macroglobulin" evidence="22">
    <location>
        <begin position="719"/>
        <end position="810"/>
    </location>
</feature>
<name>A0A8E5NHT9_SCHGR</name>
<dbReference type="Pfam" id="PF07703">
    <property type="entry name" value="A2M_BRD"/>
    <property type="match status" value="1"/>
</dbReference>
<evidence type="ECO:0000256" key="20">
    <source>
        <dbReference type="SAM" id="SignalP"/>
    </source>
</evidence>
<dbReference type="InterPro" id="IPR002890">
    <property type="entry name" value="MG2"/>
</dbReference>
<evidence type="ECO:0000259" key="22">
    <source>
        <dbReference type="SMART" id="SM01360"/>
    </source>
</evidence>
<dbReference type="InterPro" id="IPR008930">
    <property type="entry name" value="Terpenoid_cyclase/PrenylTrfase"/>
</dbReference>
<dbReference type="KEGG" id="sgre:126335297"/>
<keyword evidence="11" id="KW-1015">Disulfide bond</keyword>
<dbReference type="Pfam" id="PF00207">
    <property type="entry name" value="A2M"/>
    <property type="match status" value="1"/>
</dbReference>
<dbReference type="CDD" id="cd02897">
    <property type="entry name" value="A2M_2"/>
    <property type="match status" value="1"/>
</dbReference>
<dbReference type="GO" id="GO:0005615">
    <property type="term" value="C:extracellular space"/>
    <property type="evidence" value="ECO:0007669"/>
    <property type="project" value="InterPro"/>
</dbReference>
<evidence type="ECO:0000256" key="17">
    <source>
        <dbReference type="ARBA" id="ARBA00063781"/>
    </source>
</evidence>
<dbReference type="GO" id="GO:0004866">
    <property type="term" value="F:endopeptidase inhibitor activity"/>
    <property type="evidence" value="ECO:0007669"/>
    <property type="project" value="InterPro"/>
</dbReference>
<evidence type="ECO:0000256" key="18">
    <source>
        <dbReference type="ARBA" id="ARBA00069665"/>
    </source>
</evidence>
<dbReference type="FunFam" id="1.50.10.20:FF:000001">
    <property type="entry name" value="CD109 isoform 1"/>
    <property type="match status" value="1"/>
</dbReference>